<gene>
    <name evidence="1" type="ORF">BJG93_34480</name>
</gene>
<reference evidence="1" key="1">
    <citation type="submission" date="2016-09" db="EMBL/GenBank/DDBJ databases">
        <title>The Complete Genome of Burkholderia sprentiae wsm5005.</title>
        <authorList>
            <person name="De Meyer S."/>
            <person name="Wang P."/>
            <person name="Terpolilli J."/>
        </authorList>
    </citation>
    <scope>NUCLEOTIDE SEQUENCE</scope>
    <source>
        <strain evidence="1">WSM5005</strain>
        <plasmid evidence="1">pl3WSM5005</plasmid>
    </source>
</reference>
<name>A0ACA8AX32_9BURK</name>
<organism evidence="1 2">
    <name type="scientific">Paraburkholderia sprentiae WSM5005</name>
    <dbReference type="NCBI Taxonomy" id="754502"/>
    <lineage>
        <taxon>Bacteria</taxon>
        <taxon>Pseudomonadati</taxon>
        <taxon>Pseudomonadota</taxon>
        <taxon>Betaproteobacteria</taxon>
        <taxon>Burkholderiales</taxon>
        <taxon>Burkholderiaceae</taxon>
        <taxon>Paraburkholderia</taxon>
    </lineage>
</organism>
<geneLocation type="plasmid" evidence="1 2">
    <name>pl3WSM5005</name>
</geneLocation>
<accession>A0ACA8AX32</accession>
<evidence type="ECO:0000313" key="2">
    <source>
        <dbReference type="Proteomes" id="UP000179860"/>
    </source>
</evidence>
<reference evidence="1" key="2">
    <citation type="submission" date="2021-06" db="EMBL/GenBank/DDBJ databases">
        <authorList>
            <person name="Rogers T.H."/>
            <person name="Ramsay J.P."/>
            <person name="Wang P."/>
            <person name="Terpolilli J."/>
        </authorList>
    </citation>
    <scope>NUCLEOTIDE SEQUENCE</scope>
    <source>
        <strain evidence="1">WSM5005</strain>
        <plasmid evidence="1">pl3WSM5005</plasmid>
    </source>
</reference>
<sequence length="146" mass="14967">MRFLNPSLSVAADAVRARVARNGAHFARGARAVATRDFWREHVTLPRVWTALVLGGYASLACAQSAAPWEGGLCGVAAWFKGPTMLAVGTIAFGAAAGGFVFGEEMTGIMKKVSNITMAVCLAVGGASFLGWVAVKAGATTSTCGS</sequence>
<proteinExistence type="predicted"/>
<dbReference type="Proteomes" id="UP000179860">
    <property type="component" value="Plasmid pl3WSM5005"/>
</dbReference>
<dbReference type="EMBL" id="CP017564">
    <property type="protein sequence ID" value="APA90226.2"/>
    <property type="molecule type" value="Genomic_DNA"/>
</dbReference>
<protein>
    <submittedName>
        <fullName evidence="1">TrbC/VirB2 family protein</fullName>
    </submittedName>
</protein>
<keyword evidence="2" id="KW-1185">Reference proteome</keyword>
<evidence type="ECO:0000313" key="1">
    <source>
        <dbReference type="EMBL" id="APA90226.2"/>
    </source>
</evidence>
<keyword evidence="1" id="KW-0614">Plasmid</keyword>